<dbReference type="InterPro" id="IPR006143">
    <property type="entry name" value="RND_pump_MFP"/>
</dbReference>
<evidence type="ECO:0000313" key="5">
    <source>
        <dbReference type="EMBL" id="TCN72851.1"/>
    </source>
</evidence>
<dbReference type="Gene3D" id="2.40.50.100">
    <property type="match status" value="1"/>
</dbReference>
<dbReference type="InterPro" id="IPR058625">
    <property type="entry name" value="MdtA-like_BSH"/>
</dbReference>
<evidence type="ECO:0000259" key="4">
    <source>
        <dbReference type="Pfam" id="PF25917"/>
    </source>
</evidence>
<dbReference type="SUPFAM" id="SSF111369">
    <property type="entry name" value="HlyD-like secretion proteins"/>
    <property type="match status" value="1"/>
</dbReference>
<comment type="similarity">
    <text evidence="1">Belongs to the membrane fusion protein (MFP) (TC 8.A.1) family.</text>
</comment>
<dbReference type="Pfam" id="PF25917">
    <property type="entry name" value="BSH_RND"/>
    <property type="match status" value="1"/>
</dbReference>
<proteinExistence type="inferred from homology"/>
<organism evidence="5 6">
    <name type="scientific">Acetobacteroides hydrogenigenes</name>
    <dbReference type="NCBI Taxonomy" id="979970"/>
    <lineage>
        <taxon>Bacteria</taxon>
        <taxon>Pseudomonadati</taxon>
        <taxon>Bacteroidota</taxon>
        <taxon>Bacteroidia</taxon>
        <taxon>Bacteroidales</taxon>
        <taxon>Rikenellaceae</taxon>
        <taxon>Acetobacteroides</taxon>
    </lineage>
</organism>
<dbReference type="NCBIfam" id="TIGR01730">
    <property type="entry name" value="RND_mfp"/>
    <property type="match status" value="1"/>
</dbReference>
<keyword evidence="6" id="KW-1185">Reference proteome</keyword>
<dbReference type="Proteomes" id="UP000294830">
    <property type="component" value="Unassembled WGS sequence"/>
</dbReference>
<dbReference type="AlphaFoldDB" id="A0A4V2RQU2"/>
<dbReference type="Gene3D" id="1.10.287.470">
    <property type="entry name" value="Helix hairpin bin"/>
    <property type="match status" value="1"/>
</dbReference>
<dbReference type="Gene3D" id="2.40.30.170">
    <property type="match status" value="1"/>
</dbReference>
<gene>
    <name evidence="5" type="ORF">CLV25_10169</name>
</gene>
<reference evidence="5 6" key="1">
    <citation type="submission" date="2019-03" db="EMBL/GenBank/DDBJ databases">
        <title>Genomic Encyclopedia of Archaeal and Bacterial Type Strains, Phase II (KMG-II): from individual species to whole genera.</title>
        <authorList>
            <person name="Goeker M."/>
        </authorList>
    </citation>
    <scope>NUCLEOTIDE SEQUENCE [LARGE SCALE GENOMIC DNA]</scope>
    <source>
        <strain evidence="5 6">RL-C</strain>
    </source>
</reference>
<accession>A0A4V2RQU2</accession>
<evidence type="ECO:0000256" key="1">
    <source>
        <dbReference type="ARBA" id="ARBA00009477"/>
    </source>
</evidence>
<dbReference type="RefSeq" id="WP_131837641.1">
    <property type="nucleotide sequence ID" value="NZ_SLWB01000001.1"/>
</dbReference>
<dbReference type="GO" id="GO:1990281">
    <property type="term" value="C:efflux pump complex"/>
    <property type="evidence" value="ECO:0007669"/>
    <property type="project" value="TreeGrafter"/>
</dbReference>
<keyword evidence="3" id="KW-1133">Transmembrane helix</keyword>
<feature type="coiled-coil region" evidence="2">
    <location>
        <begin position="100"/>
        <end position="165"/>
    </location>
</feature>
<evidence type="ECO:0000256" key="2">
    <source>
        <dbReference type="SAM" id="Coils"/>
    </source>
</evidence>
<comment type="caution">
    <text evidence="5">The sequence shown here is derived from an EMBL/GenBank/DDBJ whole genome shotgun (WGS) entry which is preliminary data.</text>
</comment>
<sequence>MKKAKRIIFIAIIAIMFIGTFAFLWKKANPPKDQFEVVVPKVGNIERKTIATGKIEPRNEVLIKPQISGIITEIYKQAGDKVTTGEIIAKVKVIPEMVQINSAESRLNQANITLEQAQDDYNRVNKLYNSGVVSKEDFLKSQFQLKKAKEDKENAQDALTIIREGISKKSASYSTTQIRSTISGTILDVPVKVGNSVIQSNTFNDGTTIASVANLRDMIFKGKIDETEVGRIKERMPIALTMGALQEKKFDAILEYISPKGVEENGAILFEIKAAAKIPENVFVRAGYSANAEIILDKREKVLTIPESVVEFVNDTSYVNVLKKGGKEQEFIRKAVKLGLSDGINIEVKSGITPKDKLKGALIKKDEAKKQE</sequence>
<dbReference type="OrthoDB" id="9809068at2"/>
<keyword evidence="3" id="KW-0812">Transmembrane</keyword>
<evidence type="ECO:0000256" key="3">
    <source>
        <dbReference type="SAM" id="Phobius"/>
    </source>
</evidence>
<dbReference type="PANTHER" id="PTHR30469">
    <property type="entry name" value="MULTIDRUG RESISTANCE PROTEIN MDTA"/>
    <property type="match status" value="1"/>
</dbReference>
<dbReference type="EMBL" id="SLWB01000001">
    <property type="protein sequence ID" value="TCN72851.1"/>
    <property type="molecule type" value="Genomic_DNA"/>
</dbReference>
<feature type="transmembrane region" description="Helical" evidence="3">
    <location>
        <begin position="7"/>
        <end position="25"/>
    </location>
</feature>
<keyword evidence="3" id="KW-0472">Membrane</keyword>
<name>A0A4V2RQU2_9BACT</name>
<keyword evidence="2" id="KW-0175">Coiled coil</keyword>
<dbReference type="Gene3D" id="6.20.50.140">
    <property type="match status" value="1"/>
</dbReference>
<evidence type="ECO:0000313" key="6">
    <source>
        <dbReference type="Proteomes" id="UP000294830"/>
    </source>
</evidence>
<dbReference type="GO" id="GO:0015562">
    <property type="term" value="F:efflux transmembrane transporter activity"/>
    <property type="evidence" value="ECO:0007669"/>
    <property type="project" value="TreeGrafter"/>
</dbReference>
<protein>
    <submittedName>
        <fullName evidence="5">HlyD family secretion protein</fullName>
    </submittedName>
</protein>
<dbReference type="PANTHER" id="PTHR30469:SF33">
    <property type="entry name" value="SLR1207 PROTEIN"/>
    <property type="match status" value="1"/>
</dbReference>
<feature type="domain" description="Multidrug resistance protein MdtA-like barrel-sandwich hybrid" evidence="4">
    <location>
        <begin position="60"/>
        <end position="202"/>
    </location>
</feature>